<feature type="domain" description="Aminoglycoside phosphotransferase" evidence="3">
    <location>
        <begin position="23"/>
        <end position="243"/>
    </location>
</feature>
<evidence type="ECO:0000256" key="1">
    <source>
        <dbReference type="ARBA" id="ARBA00022741"/>
    </source>
</evidence>
<protein>
    <submittedName>
        <fullName evidence="4">Phosphotransferase</fullName>
    </submittedName>
</protein>
<proteinExistence type="predicted"/>
<accession>A0A944M971</accession>
<sequence length="332" mass="37680">MPQRIEQLRRWLATLPGLSDFTFEPASNDASFRRYFRIHGDGSSYVAMDAPPDREDSGPFVMVAEAFESIGLNVPHIYARDLSQGFMLLEDLGSELYLDKLTDETVDRLYGDALGALATLQACGPRQHLPLYDRALLMREMALFRDWLLAEELKLSLTDAEHAMLDRVFDLLADNALQQPQVCVHRDYHSRNLMVTERHNPGILDFQDAVIGPVTYDLVSLLRDCYVSWPAERVEAWAMGYFQLAVQSGILLGEHETQFMNWFDLMGVQRHLKASGIFARLNHRDGKPGYLHDIPRTLGYITELNSGLSQLQALCDFIQSRVLPGLKPVSNH</sequence>
<evidence type="ECO:0000313" key="5">
    <source>
        <dbReference type="Proteomes" id="UP000770889"/>
    </source>
</evidence>
<dbReference type="Proteomes" id="UP000770889">
    <property type="component" value="Unassembled WGS sequence"/>
</dbReference>
<comment type="caution">
    <text evidence="4">The sequence shown here is derived from an EMBL/GenBank/DDBJ whole genome shotgun (WGS) entry which is preliminary data.</text>
</comment>
<evidence type="ECO:0000259" key="3">
    <source>
        <dbReference type="Pfam" id="PF01636"/>
    </source>
</evidence>
<reference evidence="4 5" key="1">
    <citation type="submission" date="2021-05" db="EMBL/GenBank/DDBJ databases">
        <title>Genetic and Functional Diversity in Clade A Lucinid endosymbionts from the Bahamas.</title>
        <authorList>
            <person name="Giani N.M."/>
            <person name="Engel A.S."/>
            <person name="Campbell B.J."/>
        </authorList>
    </citation>
    <scope>NUCLEOTIDE SEQUENCE [LARGE SCALE GENOMIC DNA]</scope>
    <source>
        <strain evidence="4">LUC16012Gg_MoonRockCtena</strain>
    </source>
</reference>
<dbReference type="AlphaFoldDB" id="A0A944M971"/>
<dbReference type="Gene3D" id="3.90.1200.10">
    <property type="match status" value="1"/>
</dbReference>
<organism evidence="4 5">
    <name type="scientific">Candidatus Thiodiazotropha taylori</name>
    <dbReference type="NCBI Taxonomy" id="2792791"/>
    <lineage>
        <taxon>Bacteria</taxon>
        <taxon>Pseudomonadati</taxon>
        <taxon>Pseudomonadota</taxon>
        <taxon>Gammaproteobacteria</taxon>
        <taxon>Chromatiales</taxon>
        <taxon>Sedimenticolaceae</taxon>
        <taxon>Candidatus Thiodiazotropha</taxon>
    </lineage>
</organism>
<dbReference type="Gene3D" id="3.30.200.20">
    <property type="entry name" value="Phosphorylase Kinase, domain 1"/>
    <property type="match status" value="1"/>
</dbReference>
<dbReference type="PANTHER" id="PTHR33540:SF1">
    <property type="entry name" value="N-ACETYLMURAMATE_N-ACETYLGLUCOSAMINE KINASE"/>
    <property type="match status" value="1"/>
</dbReference>
<gene>
    <name evidence="4" type="ORF">KME65_09150</name>
</gene>
<dbReference type="InterPro" id="IPR011009">
    <property type="entry name" value="Kinase-like_dom_sf"/>
</dbReference>
<dbReference type="GO" id="GO:0005524">
    <property type="term" value="F:ATP binding"/>
    <property type="evidence" value="ECO:0007669"/>
    <property type="project" value="UniProtKB-KW"/>
</dbReference>
<evidence type="ECO:0000313" key="4">
    <source>
        <dbReference type="EMBL" id="MBT2989122.1"/>
    </source>
</evidence>
<dbReference type="PANTHER" id="PTHR33540">
    <property type="entry name" value="TRNA THREONYLCARBAMOYLADENOSINE BIOSYNTHESIS PROTEIN TSAE"/>
    <property type="match status" value="1"/>
</dbReference>
<dbReference type="EMBL" id="JAHHGM010000007">
    <property type="protein sequence ID" value="MBT2989122.1"/>
    <property type="molecule type" value="Genomic_DNA"/>
</dbReference>
<keyword evidence="2" id="KW-0067">ATP-binding</keyword>
<dbReference type="SUPFAM" id="SSF56112">
    <property type="entry name" value="Protein kinase-like (PK-like)"/>
    <property type="match status" value="1"/>
</dbReference>
<keyword evidence="1" id="KW-0547">Nucleotide-binding</keyword>
<evidence type="ECO:0000256" key="2">
    <source>
        <dbReference type="ARBA" id="ARBA00022840"/>
    </source>
</evidence>
<dbReference type="InterPro" id="IPR002575">
    <property type="entry name" value="Aminoglycoside_PTrfase"/>
</dbReference>
<dbReference type="Pfam" id="PF01636">
    <property type="entry name" value="APH"/>
    <property type="match status" value="1"/>
</dbReference>
<name>A0A944M971_9GAMM</name>